<accession>A0A7C6A8Q8</accession>
<dbReference type="EMBL" id="DTLI01000016">
    <property type="protein sequence ID" value="HHS51344.1"/>
    <property type="molecule type" value="Genomic_DNA"/>
</dbReference>
<name>A0A7C6A8Q8_UNCW3</name>
<organism evidence="1">
    <name type="scientific">candidate division WOR-3 bacterium</name>
    <dbReference type="NCBI Taxonomy" id="2052148"/>
    <lineage>
        <taxon>Bacteria</taxon>
        <taxon>Bacteria division WOR-3</taxon>
    </lineage>
</organism>
<gene>
    <name evidence="1" type="ORF">ENW73_00550</name>
</gene>
<proteinExistence type="predicted"/>
<sequence length="95" mass="11334">MIELLEILKVTGPAIAILIWLTTKLWHRLNKKEDKIEELFNRLLEETKRTTLTYIQLFQIKSKTKDNIALDSYLDFLNQKADELKTEINQLKFKK</sequence>
<protein>
    <submittedName>
        <fullName evidence="1">Uncharacterized protein</fullName>
    </submittedName>
</protein>
<comment type="caution">
    <text evidence="1">The sequence shown here is derived from an EMBL/GenBank/DDBJ whole genome shotgun (WGS) entry which is preliminary data.</text>
</comment>
<dbReference type="AlphaFoldDB" id="A0A7C6A8Q8"/>
<reference evidence="1" key="1">
    <citation type="journal article" date="2020" name="mSystems">
        <title>Genome- and Community-Level Interaction Insights into Carbon Utilization and Element Cycling Functions of Hydrothermarchaeota in Hydrothermal Sediment.</title>
        <authorList>
            <person name="Zhou Z."/>
            <person name="Liu Y."/>
            <person name="Xu W."/>
            <person name="Pan J."/>
            <person name="Luo Z.H."/>
            <person name="Li M."/>
        </authorList>
    </citation>
    <scope>NUCLEOTIDE SEQUENCE [LARGE SCALE GENOMIC DNA]</scope>
    <source>
        <strain evidence="1">SpSt-876</strain>
    </source>
</reference>
<evidence type="ECO:0000313" key="1">
    <source>
        <dbReference type="EMBL" id="HHS51344.1"/>
    </source>
</evidence>